<evidence type="ECO:0000313" key="8">
    <source>
        <dbReference type="Proteomes" id="UP000233551"/>
    </source>
</evidence>
<protein>
    <recommendedName>
        <fullName evidence="3">Sulfotransferase</fullName>
        <ecNumber evidence="3">2.8.2.-</ecNumber>
    </recommendedName>
</protein>
<sequence>MATPLITATQCFVPKPKEEEKQVEETYKRYRQLIVPTLPRQKGWMSEHLYMHQDYWFETTIVEGVMYLQEHFKPRPADVLLATAPKCGTTWLKGLIFSIINRTCYNASAKDHPLLTAGVHECMPFLEVHLFTDLPIGDTEILSSPRLLSTHVPYAMLPESARGPNGCRIVHMWRNPRDAFVSFWHFVTGWRRKAQLSELSLCEAFDLFSQGVSPYGPFWDQILGYWKASQEYPDKVLFLKYEDMKRDPKHLVKKLAEFLGQPVTVEEEERGVVDEILALCSFESMSKAEVAEKGNFHGGRPSYKDFFRKGEVGDSKNLLTDDMIRRLEEITKVKFNGTGLEI</sequence>
<dbReference type="GO" id="GO:0008146">
    <property type="term" value="F:sulfotransferase activity"/>
    <property type="evidence" value="ECO:0007669"/>
    <property type="project" value="InterPro"/>
</dbReference>
<evidence type="ECO:0000313" key="5">
    <source>
        <dbReference type="EMBL" id="OWM62725.1"/>
    </source>
</evidence>
<reference evidence="6 8" key="3">
    <citation type="submission" date="2017-11" db="EMBL/GenBank/DDBJ databases">
        <title>De-novo sequencing of pomegranate (Punica granatum L.) genome.</title>
        <authorList>
            <person name="Akparov Z."/>
            <person name="Amiraslanov A."/>
            <person name="Hajiyeva S."/>
            <person name="Abbasov M."/>
            <person name="Kaur K."/>
            <person name="Hamwieh A."/>
            <person name="Solovyev V."/>
            <person name="Salamov A."/>
            <person name="Braich B."/>
            <person name="Kosarev P."/>
            <person name="Mahmoud A."/>
            <person name="Hajiyev E."/>
            <person name="Babayeva S."/>
            <person name="Izzatullayeva V."/>
            <person name="Mammadov A."/>
            <person name="Mammadov A."/>
            <person name="Sharifova S."/>
            <person name="Ojaghi J."/>
            <person name="Eynullazada K."/>
            <person name="Bayramov B."/>
            <person name="Abdulazimova A."/>
            <person name="Shahmuradov I."/>
        </authorList>
    </citation>
    <scope>NUCLEOTIDE SEQUENCE [LARGE SCALE GENOMIC DNA]</scope>
    <source>
        <strain evidence="6">AG2017</strain>
        <strain evidence="8">cv. AG2017</strain>
        <tissue evidence="6">Leaf</tissue>
    </source>
</reference>
<evidence type="ECO:0000256" key="2">
    <source>
        <dbReference type="ARBA" id="ARBA00022679"/>
    </source>
</evidence>
<organism evidence="5 7">
    <name type="scientific">Punica granatum</name>
    <name type="common">Pomegranate</name>
    <dbReference type="NCBI Taxonomy" id="22663"/>
    <lineage>
        <taxon>Eukaryota</taxon>
        <taxon>Viridiplantae</taxon>
        <taxon>Streptophyta</taxon>
        <taxon>Embryophyta</taxon>
        <taxon>Tracheophyta</taxon>
        <taxon>Spermatophyta</taxon>
        <taxon>Magnoliopsida</taxon>
        <taxon>eudicotyledons</taxon>
        <taxon>Gunneridae</taxon>
        <taxon>Pentapetalae</taxon>
        <taxon>rosids</taxon>
        <taxon>malvids</taxon>
        <taxon>Myrtales</taxon>
        <taxon>Lythraceae</taxon>
        <taxon>Punica</taxon>
    </lineage>
</organism>
<dbReference type="GeneID" id="116213678"/>
<evidence type="ECO:0000259" key="4">
    <source>
        <dbReference type="Pfam" id="PF00685"/>
    </source>
</evidence>
<evidence type="ECO:0000256" key="1">
    <source>
        <dbReference type="ARBA" id="ARBA00005771"/>
    </source>
</evidence>
<reference evidence="5" key="2">
    <citation type="submission" date="2017-06" db="EMBL/GenBank/DDBJ databases">
        <title>The pomegranate genome and the genomics of punicalagin biosynthesis.</title>
        <authorList>
            <person name="Xu C."/>
        </authorList>
    </citation>
    <scope>NUCLEOTIDE SEQUENCE [LARGE SCALE GENOMIC DNA]</scope>
    <source>
        <tissue evidence="5">Fresh leaf</tissue>
    </source>
</reference>
<dbReference type="EMBL" id="MTKT01006319">
    <property type="protein sequence ID" value="OWM62725.1"/>
    <property type="molecule type" value="Genomic_DNA"/>
</dbReference>
<gene>
    <name evidence="5" type="ORF">CDL15_Pgr020019</name>
    <name evidence="6" type="ORF">CRG98_024308</name>
</gene>
<dbReference type="Pfam" id="PF00685">
    <property type="entry name" value="Sulfotransfer_1"/>
    <property type="match status" value="1"/>
</dbReference>
<dbReference type="EMBL" id="PGOL01001713">
    <property type="protein sequence ID" value="PKI55292.1"/>
    <property type="molecule type" value="Genomic_DNA"/>
</dbReference>
<keyword evidence="8" id="KW-1185">Reference proteome</keyword>
<comment type="caution">
    <text evidence="5">The sequence shown here is derived from an EMBL/GenBank/DDBJ whole genome shotgun (WGS) entry which is preliminary data.</text>
</comment>
<dbReference type="PANTHER" id="PTHR11783">
    <property type="entry name" value="SULFOTRANSFERASE SULT"/>
    <property type="match status" value="1"/>
</dbReference>
<dbReference type="InterPro" id="IPR000863">
    <property type="entry name" value="Sulfotransferase_dom"/>
</dbReference>
<reference evidence="7" key="1">
    <citation type="journal article" date="2017" name="Plant J.">
        <title>The pomegranate (Punica granatum L.) genome and the genomics of punicalagin biosynthesis.</title>
        <authorList>
            <person name="Qin G."/>
            <person name="Xu C."/>
            <person name="Ming R."/>
            <person name="Tang H."/>
            <person name="Guyot R."/>
            <person name="Kramer E.M."/>
            <person name="Hu Y."/>
            <person name="Yi X."/>
            <person name="Qi Y."/>
            <person name="Xu X."/>
            <person name="Gao Z."/>
            <person name="Pan H."/>
            <person name="Jian J."/>
            <person name="Tian Y."/>
            <person name="Yue Z."/>
            <person name="Xu Y."/>
        </authorList>
    </citation>
    <scope>NUCLEOTIDE SEQUENCE [LARGE SCALE GENOMIC DNA]</scope>
    <source>
        <strain evidence="7">cv. Dabenzi</strain>
    </source>
</reference>
<evidence type="ECO:0000313" key="7">
    <source>
        <dbReference type="Proteomes" id="UP000197138"/>
    </source>
</evidence>
<accession>A0A218VQF1</accession>
<proteinExistence type="inferred from homology"/>
<dbReference type="AlphaFoldDB" id="A0A218VQF1"/>
<name>A0A218VQF1_PUNGR</name>
<dbReference type="InterPro" id="IPR027417">
    <property type="entry name" value="P-loop_NTPase"/>
</dbReference>
<dbReference type="EC" id="2.8.2.-" evidence="3"/>
<dbReference type="Proteomes" id="UP000197138">
    <property type="component" value="Unassembled WGS sequence"/>
</dbReference>
<feature type="domain" description="Sulfotransferase" evidence="4">
    <location>
        <begin position="77"/>
        <end position="339"/>
    </location>
</feature>
<evidence type="ECO:0000256" key="3">
    <source>
        <dbReference type="RuleBase" id="RU361155"/>
    </source>
</evidence>
<dbReference type="Proteomes" id="UP000233551">
    <property type="component" value="Unassembled WGS sequence"/>
</dbReference>
<dbReference type="Gene3D" id="3.40.50.300">
    <property type="entry name" value="P-loop containing nucleotide triphosphate hydrolases"/>
    <property type="match status" value="1"/>
</dbReference>
<keyword evidence="2 3" id="KW-0808">Transferase</keyword>
<dbReference type="SUPFAM" id="SSF52540">
    <property type="entry name" value="P-loop containing nucleoside triphosphate hydrolases"/>
    <property type="match status" value="1"/>
</dbReference>
<evidence type="ECO:0000313" key="6">
    <source>
        <dbReference type="EMBL" id="PKI55292.1"/>
    </source>
</evidence>
<dbReference type="OrthoDB" id="205623at2759"/>
<comment type="similarity">
    <text evidence="1 3">Belongs to the sulfotransferase 1 family.</text>
</comment>